<comment type="subcellular location">
    <subcellularLocation>
        <location evidence="1">Nucleus</location>
    </subcellularLocation>
</comment>
<evidence type="ECO:0000256" key="2">
    <source>
        <dbReference type="ARBA" id="ARBA00022723"/>
    </source>
</evidence>
<evidence type="ECO:0000256" key="3">
    <source>
        <dbReference type="ARBA" id="ARBA00022737"/>
    </source>
</evidence>
<dbReference type="Gene3D" id="3.30.160.60">
    <property type="entry name" value="Classic Zinc Finger"/>
    <property type="match status" value="1"/>
</dbReference>
<keyword evidence="6" id="KW-0539">Nucleus</keyword>
<feature type="compositionally biased region" description="Basic residues" evidence="8">
    <location>
        <begin position="672"/>
        <end position="688"/>
    </location>
</feature>
<feature type="domain" description="C2H2-type" evidence="9">
    <location>
        <begin position="339"/>
        <end position="367"/>
    </location>
</feature>
<dbReference type="PANTHER" id="PTHR24406">
    <property type="entry name" value="TRANSCRIPTIONAL REPRESSOR CTCFL-RELATED"/>
    <property type="match status" value="1"/>
</dbReference>
<feature type="region of interest" description="Disordered" evidence="8">
    <location>
        <begin position="672"/>
        <end position="733"/>
    </location>
</feature>
<feature type="region of interest" description="Disordered" evidence="8">
    <location>
        <begin position="1"/>
        <end position="20"/>
    </location>
</feature>
<dbReference type="GO" id="GO:0008270">
    <property type="term" value="F:zinc ion binding"/>
    <property type="evidence" value="ECO:0007669"/>
    <property type="project" value="UniProtKB-KW"/>
</dbReference>
<evidence type="ECO:0000256" key="7">
    <source>
        <dbReference type="PROSITE-ProRule" id="PRU00042"/>
    </source>
</evidence>
<protein>
    <recommendedName>
        <fullName evidence="9">C2H2-type domain-containing protein</fullName>
    </recommendedName>
</protein>
<sequence>MYLPSNGSPRTANTWGRQNSKGEQTLGYLRVVNPVTPKEDLPLRGEQQLESSSFHEDQDENVEYPSLDEDVNNYEIVESVPKNVSIEIPSYSQIDNEIENIIAHEKCFKTINVESMHTCSENVIVGPVPSIVVEQVFESENENTKLEILLKSPIDVDKLQRDIKFEIFERILNDEIVSITQGDNTDQLYIADEIVENDCEDGVLLENGIFETEEKCDLSAFVDKNINAVNNALKMEISEDAQVGSLSETNTSLGGPSLPTFSLEIDFKRSQADALQQSLTVSPNQKGDLLTQRSPSEIPDSSEISVIQFKTENDSTLTFGLLSPRKKGSSQGKSKVEVFQCQYCEKKFTSEQVAQNHISTIHTDPITPTFQVHETITFIRNYPAPGCVSCRIRFLNLNLLNKHCLRFHNEEFNKFACGYCNFDFPTLKEFYTHRCTDKVPIWKPYHCETCEEDFETRCLQIAHKCVLPHKRKVETNPDNVTSAILLPMIGHPDHHNLPSSKDTSVSKCDYCTECFFNEELLAQHLIHFHLSANVMSHSRKSQSTRKSFTSCKDCGAIFASSSVLLLHSCNQRISKEHSYQINISPDTVVVDQVENKDESAQANNNPDTVVTAQIENQDESSQTIPPSSLNLGIQTPTHDSSSSQPINKNWPCSFPGCSVVKTSKKALSVHRYREHKIQIPKRNTKKSKSQSQSQNVDQPSQGTSHSDNLNLNQDHTAVPTDPISPPPCPTHTSRSGDTVNFLFPLFDPTPCTEDGCVFQSRGVTWNSIKYSMLRHLRTSHHPNFGSLVCYMRRNYWKTKETSMSCSWMQD</sequence>
<evidence type="ECO:0000256" key="4">
    <source>
        <dbReference type="ARBA" id="ARBA00022771"/>
    </source>
</evidence>
<keyword evidence="2" id="KW-0479">Metal-binding</keyword>
<dbReference type="PROSITE" id="PS50157">
    <property type="entry name" value="ZINC_FINGER_C2H2_2"/>
    <property type="match status" value="1"/>
</dbReference>
<keyword evidence="3" id="KW-0677">Repeat</keyword>
<dbReference type="GO" id="GO:0005634">
    <property type="term" value="C:nucleus"/>
    <property type="evidence" value="ECO:0007669"/>
    <property type="project" value="UniProtKB-SubCell"/>
</dbReference>
<proteinExistence type="predicted"/>
<dbReference type="EMBL" id="BGPR01010767">
    <property type="protein sequence ID" value="GBN47904.1"/>
    <property type="molecule type" value="Genomic_DNA"/>
</dbReference>
<keyword evidence="5" id="KW-0862">Zinc</keyword>
<evidence type="ECO:0000256" key="5">
    <source>
        <dbReference type="ARBA" id="ARBA00022833"/>
    </source>
</evidence>
<evidence type="ECO:0000313" key="10">
    <source>
        <dbReference type="EMBL" id="GBN47904.1"/>
    </source>
</evidence>
<evidence type="ECO:0000313" key="11">
    <source>
        <dbReference type="Proteomes" id="UP000499080"/>
    </source>
</evidence>
<accession>A0A4Y2P910</accession>
<name>A0A4Y2P910_ARAVE</name>
<comment type="caution">
    <text evidence="10">The sequence shown here is derived from an EMBL/GenBank/DDBJ whole genome shotgun (WGS) entry which is preliminary data.</text>
</comment>
<gene>
    <name evidence="10" type="ORF">AVEN_64171_2</name>
</gene>
<feature type="compositionally biased region" description="Polar residues" evidence="8">
    <location>
        <begin position="695"/>
        <end position="715"/>
    </location>
</feature>
<dbReference type="PROSITE" id="PS00028">
    <property type="entry name" value="ZINC_FINGER_C2H2_1"/>
    <property type="match status" value="3"/>
</dbReference>
<dbReference type="SMART" id="SM00355">
    <property type="entry name" value="ZnF_C2H2"/>
    <property type="match status" value="6"/>
</dbReference>
<evidence type="ECO:0000256" key="8">
    <source>
        <dbReference type="SAM" id="MobiDB-lite"/>
    </source>
</evidence>
<dbReference type="InterPro" id="IPR050888">
    <property type="entry name" value="ZnF_C2H2-type_TF"/>
</dbReference>
<dbReference type="AlphaFoldDB" id="A0A4Y2P910"/>
<feature type="region of interest" description="Disordered" evidence="8">
    <location>
        <begin position="617"/>
        <end position="647"/>
    </location>
</feature>
<organism evidence="10 11">
    <name type="scientific">Araneus ventricosus</name>
    <name type="common">Orbweaver spider</name>
    <name type="synonym">Epeira ventricosa</name>
    <dbReference type="NCBI Taxonomy" id="182803"/>
    <lineage>
        <taxon>Eukaryota</taxon>
        <taxon>Metazoa</taxon>
        <taxon>Ecdysozoa</taxon>
        <taxon>Arthropoda</taxon>
        <taxon>Chelicerata</taxon>
        <taxon>Arachnida</taxon>
        <taxon>Araneae</taxon>
        <taxon>Araneomorphae</taxon>
        <taxon>Entelegynae</taxon>
        <taxon>Araneoidea</taxon>
        <taxon>Araneidae</taxon>
        <taxon>Araneus</taxon>
    </lineage>
</organism>
<evidence type="ECO:0000259" key="9">
    <source>
        <dbReference type="PROSITE" id="PS50157"/>
    </source>
</evidence>
<dbReference type="Proteomes" id="UP000499080">
    <property type="component" value="Unassembled WGS sequence"/>
</dbReference>
<evidence type="ECO:0000256" key="6">
    <source>
        <dbReference type="ARBA" id="ARBA00023242"/>
    </source>
</evidence>
<reference evidence="10 11" key="1">
    <citation type="journal article" date="2019" name="Sci. Rep.">
        <title>Orb-weaving spider Araneus ventricosus genome elucidates the spidroin gene catalogue.</title>
        <authorList>
            <person name="Kono N."/>
            <person name="Nakamura H."/>
            <person name="Ohtoshi R."/>
            <person name="Moran D.A.P."/>
            <person name="Shinohara A."/>
            <person name="Yoshida Y."/>
            <person name="Fujiwara M."/>
            <person name="Mori M."/>
            <person name="Tomita M."/>
            <person name="Arakawa K."/>
        </authorList>
    </citation>
    <scope>NUCLEOTIDE SEQUENCE [LARGE SCALE GENOMIC DNA]</scope>
</reference>
<dbReference type="InterPro" id="IPR013087">
    <property type="entry name" value="Znf_C2H2_type"/>
</dbReference>
<keyword evidence="11" id="KW-1185">Reference proteome</keyword>
<dbReference type="OrthoDB" id="3069995at2759"/>
<keyword evidence="4 7" id="KW-0863">Zinc-finger</keyword>
<evidence type="ECO:0000256" key="1">
    <source>
        <dbReference type="ARBA" id="ARBA00004123"/>
    </source>
</evidence>